<keyword evidence="1" id="KW-1133">Transmembrane helix</keyword>
<proteinExistence type="predicted"/>
<sequence>MTSQQAIEDINYATGIAKSAKESPLVGGPFGLMWGVLLSTTLCTHWAIVTGQIAAQAPALGYLWVAFAILGGVGSAILGSRVKKKSGIHSTANKVEQSVWVMFSIMLGCLWIGVTSSMIFGSGTVALFDLIPIVGFGGQGLAYGVTARTSHYKWMYYPAAASFAASIACFTVFGESHFYLIAAIFAFITVVLPSLKTMRAEHVA</sequence>
<feature type="transmembrane region" description="Helical" evidence="1">
    <location>
        <begin position="126"/>
        <end position="147"/>
    </location>
</feature>
<protein>
    <submittedName>
        <fullName evidence="2">Uncharacterized protein</fullName>
    </submittedName>
</protein>
<feature type="transmembrane region" description="Helical" evidence="1">
    <location>
        <begin position="25"/>
        <end position="48"/>
    </location>
</feature>
<evidence type="ECO:0000313" key="2">
    <source>
        <dbReference type="EMBL" id="RZO18774.1"/>
    </source>
</evidence>
<keyword evidence="1" id="KW-0472">Membrane</keyword>
<feature type="transmembrane region" description="Helical" evidence="1">
    <location>
        <begin position="179"/>
        <end position="195"/>
    </location>
</feature>
<name>A0A520MC46_9GAMM</name>
<keyword evidence="1" id="KW-0812">Transmembrane</keyword>
<gene>
    <name evidence="2" type="ORF">EVB03_09425</name>
</gene>
<feature type="transmembrane region" description="Helical" evidence="1">
    <location>
        <begin position="99"/>
        <end position="120"/>
    </location>
</feature>
<evidence type="ECO:0000256" key="1">
    <source>
        <dbReference type="SAM" id="Phobius"/>
    </source>
</evidence>
<organism evidence="2 3">
    <name type="scientific">SAR92 clade bacterium</name>
    <dbReference type="NCBI Taxonomy" id="2315479"/>
    <lineage>
        <taxon>Bacteria</taxon>
        <taxon>Pseudomonadati</taxon>
        <taxon>Pseudomonadota</taxon>
        <taxon>Gammaproteobacteria</taxon>
        <taxon>Cellvibrionales</taxon>
        <taxon>Porticoccaceae</taxon>
        <taxon>SAR92 clade</taxon>
    </lineage>
</organism>
<dbReference type="AlphaFoldDB" id="A0A520MC46"/>
<dbReference type="EMBL" id="SHBP01000024">
    <property type="protein sequence ID" value="RZO18774.1"/>
    <property type="molecule type" value="Genomic_DNA"/>
</dbReference>
<dbReference type="Proteomes" id="UP000315889">
    <property type="component" value="Unassembled WGS sequence"/>
</dbReference>
<feature type="transmembrane region" description="Helical" evidence="1">
    <location>
        <begin position="60"/>
        <end position="78"/>
    </location>
</feature>
<comment type="caution">
    <text evidence="2">The sequence shown here is derived from an EMBL/GenBank/DDBJ whole genome shotgun (WGS) entry which is preliminary data.</text>
</comment>
<evidence type="ECO:0000313" key="3">
    <source>
        <dbReference type="Proteomes" id="UP000315889"/>
    </source>
</evidence>
<feature type="transmembrane region" description="Helical" evidence="1">
    <location>
        <begin position="154"/>
        <end position="173"/>
    </location>
</feature>
<accession>A0A520MC46</accession>
<reference evidence="2 3" key="1">
    <citation type="submission" date="2019-02" db="EMBL/GenBank/DDBJ databases">
        <title>Prokaryotic population dynamics and viral predation in marine succession experiment using metagenomics: the confinement effect.</title>
        <authorList>
            <person name="Haro-Moreno J.M."/>
            <person name="Rodriguez-Valera F."/>
            <person name="Lopez-Perez M."/>
        </authorList>
    </citation>
    <scope>NUCLEOTIDE SEQUENCE [LARGE SCALE GENOMIC DNA]</scope>
    <source>
        <strain evidence="2">MED-G170</strain>
    </source>
</reference>